<gene>
    <name evidence="1" type="ORF">ACAT0790_LOCUS7893</name>
</gene>
<dbReference type="AlphaFoldDB" id="A0A7S1PUW3"/>
<proteinExistence type="predicted"/>
<evidence type="ECO:0000313" key="1">
    <source>
        <dbReference type="EMBL" id="CAD9102082.1"/>
    </source>
</evidence>
<reference evidence="1" key="1">
    <citation type="submission" date="2021-01" db="EMBL/GenBank/DDBJ databases">
        <authorList>
            <person name="Corre E."/>
            <person name="Pelletier E."/>
            <person name="Niang G."/>
            <person name="Scheremetjew M."/>
            <person name="Finn R."/>
            <person name="Kale V."/>
            <person name="Holt S."/>
            <person name="Cochrane G."/>
            <person name="Meng A."/>
            <person name="Brown T."/>
            <person name="Cohen L."/>
        </authorList>
    </citation>
    <scope>NUCLEOTIDE SEQUENCE</scope>
    <source>
        <strain evidence="1">OF101</strain>
    </source>
</reference>
<sequence>MELEPQRIALSKTQAVEINHLLAKAYSATDFQEKLRKAFEKAGNDERGQMNVRHQACFPVQAPIVKRFGFEPTRAGVWRCQLALETEDLQAIPEVRKGTVLLRWLSDPSRQKLGPAPAGYDRYGPRELRANEETGEGRLWVVTGGAAHGGIVVRQGKEMATKELIRRLGPGAVVEQADLEGGRLHYRKVEGDGPDYGWVSVSAAGKPLMRCLDEE</sequence>
<organism evidence="1">
    <name type="scientific">Alexandrium catenella</name>
    <name type="common">Red tide dinoflagellate</name>
    <name type="synonym">Gonyaulax catenella</name>
    <dbReference type="NCBI Taxonomy" id="2925"/>
    <lineage>
        <taxon>Eukaryota</taxon>
        <taxon>Sar</taxon>
        <taxon>Alveolata</taxon>
        <taxon>Dinophyceae</taxon>
        <taxon>Gonyaulacales</taxon>
        <taxon>Pyrocystaceae</taxon>
        <taxon>Alexandrium</taxon>
    </lineage>
</organism>
<dbReference type="EMBL" id="HBGE01013346">
    <property type="protein sequence ID" value="CAD9102082.1"/>
    <property type="molecule type" value="Transcribed_RNA"/>
</dbReference>
<accession>A0A7S1PUW3</accession>
<protein>
    <recommendedName>
        <fullName evidence="2">Protein C10</fullName>
    </recommendedName>
</protein>
<evidence type="ECO:0008006" key="2">
    <source>
        <dbReference type="Google" id="ProtNLM"/>
    </source>
</evidence>
<name>A0A7S1PUW3_ALECA</name>